<evidence type="ECO:0000256" key="4">
    <source>
        <dbReference type="ARBA" id="ARBA00012564"/>
    </source>
</evidence>
<dbReference type="EC" id="3.4.11.2" evidence="4"/>
<dbReference type="OrthoDB" id="100605at2"/>
<feature type="signal peptide" evidence="12">
    <location>
        <begin position="1"/>
        <end position="18"/>
    </location>
</feature>
<dbReference type="InterPro" id="IPR045357">
    <property type="entry name" value="Aminopeptidase_N-like_N"/>
</dbReference>
<dbReference type="SUPFAM" id="SSF55486">
    <property type="entry name" value="Metalloproteases ('zincins'), catalytic domain"/>
    <property type="match status" value="1"/>
</dbReference>
<evidence type="ECO:0000313" key="15">
    <source>
        <dbReference type="EMBL" id="RYU93520.1"/>
    </source>
</evidence>
<comment type="caution">
    <text evidence="15">The sequence shown here is derived from an EMBL/GenBank/DDBJ whole genome shotgun (WGS) entry which is preliminary data.</text>
</comment>
<feature type="domain" description="Aminopeptidase N-like N-terminal" evidence="14">
    <location>
        <begin position="43"/>
        <end position="233"/>
    </location>
</feature>
<protein>
    <recommendedName>
        <fullName evidence="5">Aminopeptidase N</fullName>
        <ecNumber evidence="4">3.4.11.2</ecNumber>
    </recommendedName>
</protein>
<dbReference type="Gene3D" id="1.10.390.10">
    <property type="entry name" value="Neutral Protease Domain 2"/>
    <property type="match status" value="1"/>
</dbReference>
<dbReference type="GO" id="GO:0006508">
    <property type="term" value="P:proteolysis"/>
    <property type="evidence" value="ECO:0007669"/>
    <property type="project" value="UniProtKB-KW"/>
</dbReference>
<keyword evidence="7" id="KW-0645">Protease</keyword>
<dbReference type="InterPro" id="IPR001930">
    <property type="entry name" value="Peptidase_M1"/>
</dbReference>
<dbReference type="GO" id="GO:0043171">
    <property type="term" value="P:peptide catabolic process"/>
    <property type="evidence" value="ECO:0007669"/>
    <property type="project" value="TreeGrafter"/>
</dbReference>
<dbReference type="EMBL" id="SEWF01000043">
    <property type="protein sequence ID" value="RYU93520.1"/>
    <property type="molecule type" value="Genomic_DNA"/>
</dbReference>
<dbReference type="InterPro" id="IPR011989">
    <property type="entry name" value="ARM-like"/>
</dbReference>
<reference evidence="15 16" key="1">
    <citation type="submission" date="2019-02" db="EMBL/GenBank/DDBJ databases">
        <title>Bacterial novel species Emticicia sp. 17J42-9 isolated from soil.</title>
        <authorList>
            <person name="Jung H.-Y."/>
        </authorList>
    </citation>
    <scope>NUCLEOTIDE SEQUENCE [LARGE SCALE GENOMIC DNA]</scope>
    <source>
        <strain evidence="15 16">17J42-9</strain>
    </source>
</reference>
<dbReference type="CDD" id="cd09603">
    <property type="entry name" value="M1_APN_like"/>
    <property type="match status" value="1"/>
</dbReference>
<evidence type="ECO:0000259" key="14">
    <source>
        <dbReference type="Pfam" id="PF17900"/>
    </source>
</evidence>
<keyword evidence="9" id="KW-0378">Hydrolase</keyword>
<keyword evidence="11" id="KW-0482">Metalloprotease</keyword>
<comment type="cofactor">
    <cofactor evidence="2">
        <name>Zn(2+)</name>
        <dbReference type="ChEBI" id="CHEBI:29105"/>
    </cofactor>
</comment>
<dbReference type="InterPro" id="IPR016024">
    <property type="entry name" value="ARM-type_fold"/>
</dbReference>
<dbReference type="GO" id="GO:0016285">
    <property type="term" value="F:alanyl aminopeptidase activity"/>
    <property type="evidence" value="ECO:0007669"/>
    <property type="project" value="UniProtKB-EC"/>
</dbReference>
<dbReference type="InterPro" id="IPR050344">
    <property type="entry name" value="Peptidase_M1_aminopeptidases"/>
</dbReference>
<dbReference type="GO" id="GO:0005737">
    <property type="term" value="C:cytoplasm"/>
    <property type="evidence" value="ECO:0007669"/>
    <property type="project" value="TreeGrafter"/>
</dbReference>
<accession>A0A4V1ZCQ9</accession>
<dbReference type="InterPro" id="IPR014782">
    <property type="entry name" value="Peptidase_M1_dom"/>
</dbReference>
<proteinExistence type="inferred from homology"/>
<dbReference type="GO" id="GO:0005615">
    <property type="term" value="C:extracellular space"/>
    <property type="evidence" value="ECO:0007669"/>
    <property type="project" value="TreeGrafter"/>
</dbReference>
<keyword evidence="12" id="KW-0732">Signal</keyword>
<keyword evidence="10" id="KW-0862">Zinc</keyword>
<evidence type="ECO:0000256" key="1">
    <source>
        <dbReference type="ARBA" id="ARBA00000098"/>
    </source>
</evidence>
<comment type="catalytic activity">
    <reaction evidence="1">
        <text>Release of an N-terminal amino acid, Xaa-|-Yaa- from a peptide, amide or arylamide. Xaa is preferably Ala, but may be most amino acids including Pro (slow action). When a terminal hydrophobic residue is followed by a prolyl residue, the two may be released as an intact Xaa-Pro dipeptide.</text>
        <dbReference type="EC" id="3.4.11.2"/>
    </reaction>
</comment>
<dbReference type="InterPro" id="IPR042097">
    <property type="entry name" value="Aminopeptidase_N-like_N_sf"/>
</dbReference>
<name>A0A4V1ZCQ9_9BACT</name>
<dbReference type="SUPFAM" id="SSF48371">
    <property type="entry name" value="ARM repeat"/>
    <property type="match status" value="1"/>
</dbReference>
<evidence type="ECO:0000256" key="5">
    <source>
        <dbReference type="ARBA" id="ARBA00015611"/>
    </source>
</evidence>
<feature type="chain" id="PRO_5020649544" description="Aminopeptidase N" evidence="12">
    <location>
        <begin position="19"/>
        <end position="837"/>
    </location>
</feature>
<dbReference type="GO" id="GO:0070006">
    <property type="term" value="F:metalloaminopeptidase activity"/>
    <property type="evidence" value="ECO:0007669"/>
    <property type="project" value="TreeGrafter"/>
</dbReference>
<evidence type="ECO:0000256" key="6">
    <source>
        <dbReference type="ARBA" id="ARBA00022438"/>
    </source>
</evidence>
<dbReference type="Pfam" id="PF01433">
    <property type="entry name" value="Peptidase_M1"/>
    <property type="match status" value="1"/>
</dbReference>
<dbReference type="PANTHER" id="PTHR11533:SF174">
    <property type="entry name" value="PUROMYCIN-SENSITIVE AMINOPEPTIDASE-RELATED"/>
    <property type="match status" value="1"/>
</dbReference>
<sequence>MRLLSSLIWLCFALGAWAQQPTTIAPAQGKYNPERTKKNDLIHTKLELRPNWAKQEMYGVATITFRPHFYPQSTLELDAKGFDVQMVRMKGQDLKFDYDKRLLKIDLGKTLTRKDSAQVQIVYIAKPNEIPLGGSEAITADKGLYFINADGADPEKPRQIWTQGETEGNSCWFPTIDTPNQKTTLEIYITLDKPSTDAKYLTLSNGKLISSKVNSDGTRTDYWRQNKPAAPYLTMIAVGDFRKVVDPNYKNFEVSYYVEPKFERYAMNIFGRTPEMISFFENLLGVKYQWDKYAQIAVREYVSGAMENTTATVHGDFVQKDNHQLADDNDDGVIAHELFHHWFGDLVTAESWSNLPLNESFANYSEYLWTAHKYGQDEADLVAYIAFNQYFNEALEKQEPLIRYRYHDREDMFDSHSYAKGGRILHLLRKQVGDEAFFAALKLYLTQNAFKTGEIDQLRLAFESVTGEDLHWFFDQWFTKPGHPDLQVTQEYAGGNLKLTINQIQDTTYSTIYRLPLQVEIWANNQRTLKDIVIDKTTNTFEWSLPTAPQMVYIDPENILVGRVLFQKSKEDYIYQYYHAERVPARLNALEILTYVPDGDSTVVNPAFDKDIRKVLIDATKDKFWRVRQLAVQKLYDYDGDDFLEVEKALQSRVQSDERSYVRADAIIAMKSFQNSQNDKLFRIALNDTSYTVQAAALEAILSGRPSDAAELAKKYESSYNTAIFSAVANYYSDEAAPERFDWFIQHLNKMSGGDLYQVLGIFGTYLVKSSPEIQQKSLPLLKKIVTKDSQWYVRFAGFQTLALLNDLSEAKAILKEVIATEKDQRLQKIYQQYKGF</sequence>
<dbReference type="GO" id="GO:0016020">
    <property type="term" value="C:membrane"/>
    <property type="evidence" value="ECO:0007669"/>
    <property type="project" value="TreeGrafter"/>
</dbReference>
<evidence type="ECO:0000256" key="12">
    <source>
        <dbReference type="SAM" id="SignalP"/>
    </source>
</evidence>
<organism evidence="15 16">
    <name type="scientific">Emticicia agri</name>
    <dbReference type="NCBI Taxonomy" id="2492393"/>
    <lineage>
        <taxon>Bacteria</taxon>
        <taxon>Pseudomonadati</taxon>
        <taxon>Bacteroidota</taxon>
        <taxon>Cytophagia</taxon>
        <taxon>Cytophagales</taxon>
        <taxon>Leadbetterellaceae</taxon>
        <taxon>Emticicia</taxon>
    </lineage>
</organism>
<dbReference type="RefSeq" id="WP_130023351.1">
    <property type="nucleotide sequence ID" value="NZ_SEWF01000043.1"/>
</dbReference>
<keyword evidence="16" id="KW-1185">Reference proteome</keyword>
<dbReference type="PRINTS" id="PR00756">
    <property type="entry name" value="ALADIPTASE"/>
</dbReference>
<dbReference type="Pfam" id="PF17900">
    <property type="entry name" value="Peptidase_M1_N"/>
    <property type="match status" value="1"/>
</dbReference>
<dbReference type="SUPFAM" id="SSF63737">
    <property type="entry name" value="Leukotriene A4 hydrolase N-terminal domain"/>
    <property type="match status" value="1"/>
</dbReference>
<comment type="similarity">
    <text evidence="3">Belongs to the peptidase M1 family.</text>
</comment>
<dbReference type="InterPro" id="IPR027268">
    <property type="entry name" value="Peptidase_M4/M1_CTD_sf"/>
</dbReference>
<dbReference type="Gene3D" id="1.25.10.10">
    <property type="entry name" value="Leucine-rich Repeat Variant"/>
    <property type="match status" value="1"/>
</dbReference>
<evidence type="ECO:0000256" key="3">
    <source>
        <dbReference type="ARBA" id="ARBA00010136"/>
    </source>
</evidence>
<evidence type="ECO:0000256" key="9">
    <source>
        <dbReference type="ARBA" id="ARBA00022801"/>
    </source>
</evidence>
<evidence type="ECO:0000256" key="7">
    <source>
        <dbReference type="ARBA" id="ARBA00022670"/>
    </source>
</evidence>
<dbReference type="Proteomes" id="UP000293162">
    <property type="component" value="Unassembled WGS sequence"/>
</dbReference>
<feature type="domain" description="Peptidase M1 membrane alanine aminopeptidase" evidence="13">
    <location>
        <begin position="272"/>
        <end position="477"/>
    </location>
</feature>
<dbReference type="GO" id="GO:0042277">
    <property type="term" value="F:peptide binding"/>
    <property type="evidence" value="ECO:0007669"/>
    <property type="project" value="TreeGrafter"/>
</dbReference>
<evidence type="ECO:0000256" key="11">
    <source>
        <dbReference type="ARBA" id="ARBA00023049"/>
    </source>
</evidence>
<gene>
    <name evidence="15" type="ORF">EWM59_21685</name>
</gene>
<keyword evidence="6" id="KW-0031">Aminopeptidase</keyword>
<evidence type="ECO:0000256" key="2">
    <source>
        <dbReference type="ARBA" id="ARBA00001947"/>
    </source>
</evidence>
<dbReference type="PANTHER" id="PTHR11533">
    <property type="entry name" value="PROTEASE M1 ZINC METALLOPROTEASE"/>
    <property type="match status" value="1"/>
</dbReference>
<evidence type="ECO:0000259" key="13">
    <source>
        <dbReference type="Pfam" id="PF01433"/>
    </source>
</evidence>
<evidence type="ECO:0000256" key="10">
    <source>
        <dbReference type="ARBA" id="ARBA00022833"/>
    </source>
</evidence>
<dbReference type="GO" id="GO:0008270">
    <property type="term" value="F:zinc ion binding"/>
    <property type="evidence" value="ECO:0007669"/>
    <property type="project" value="InterPro"/>
</dbReference>
<dbReference type="AlphaFoldDB" id="A0A4V1ZCQ9"/>
<keyword evidence="8" id="KW-0479">Metal-binding</keyword>
<dbReference type="Gene3D" id="2.60.40.1730">
    <property type="entry name" value="tricorn interacting facor f3 domain"/>
    <property type="match status" value="1"/>
</dbReference>
<evidence type="ECO:0000313" key="16">
    <source>
        <dbReference type="Proteomes" id="UP000293162"/>
    </source>
</evidence>
<evidence type="ECO:0000256" key="8">
    <source>
        <dbReference type="ARBA" id="ARBA00022723"/>
    </source>
</evidence>